<comment type="caution">
    <text evidence="2">The sequence shown here is derived from an EMBL/GenBank/DDBJ whole genome shotgun (WGS) entry which is preliminary data.</text>
</comment>
<protein>
    <submittedName>
        <fullName evidence="2">Uncharacterized protein</fullName>
    </submittedName>
</protein>
<sequence>MIGNGILNDDTDIKGLFDYLWSHALISDETHLGLQKYCLTNSSSKECSDFSNAMDTEIGDNIDPYNIYGPLCLDSNSSSTEIKNKKIYGYYPCGSHYVRKYLNLPKVQEALHANTTKLPFPWSTCSPVITQWIDSPPSMIPIYKRLIASRLQILMF</sequence>
<evidence type="ECO:0000313" key="2">
    <source>
        <dbReference type="EMBL" id="CAH9117924.1"/>
    </source>
</evidence>
<dbReference type="PANTHER" id="PTHR11802">
    <property type="entry name" value="SERINE PROTEASE FAMILY S10 SERINE CARBOXYPEPTIDASE"/>
    <property type="match status" value="1"/>
</dbReference>
<dbReference type="EMBL" id="CAMAPF010000580">
    <property type="protein sequence ID" value="CAH9117924.1"/>
    <property type="molecule type" value="Genomic_DNA"/>
</dbReference>
<dbReference type="AlphaFoldDB" id="A0AAV0E6C2"/>
<organism evidence="2 3">
    <name type="scientific">Cuscuta epithymum</name>
    <dbReference type="NCBI Taxonomy" id="186058"/>
    <lineage>
        <taxon>Eukaryota</taxon>
        <taxon>Viridiplantae</taxon>
        <taxon>Streptophyta</taxon>
        <taxon>Embryophyta</taxon>
        <taxon>Tracheophyta</taxon>
        <taxon>Spermatophyta</taxon>
        <taxon>Magnoliopsida</taxon>
        <taxon>eudicotyledons</taxon>
        <taxon>Gunneridae</taxon>
        <taxon>Pentapetalae</taxon>
        <taxon>asterids</taxon>
        <taxon>lamiids</taxon>
        <taxon>Solanales</taxon>
        <taxon>Convolvulaceae</taxon>
        <taxon>Cuscuteae</taxon>
        <taxon>Cuscuta</taxon>
        <taxon>Cuscuta subgen. Cuscuta</taxon>
    </lineage>
</organism>
<dbReference type="InterPro" id="IPR029058">
    <property type="entry name" value="AB_hydrolase_fold"/>
</dbReference>
<dbReference type="GO" id="GO:0005773">
    <property type="term" value="C:vacuole"/>
    <property type="evidence" value="ECO:0007669"/>
    <property type="project" value="TreeGrafter"/>
</dbReference>
<dbReference type="SUPFAM" id="SSF53474">
    <property type="entry name" value="alpha/beta-Hydrolases"/>
    <property type="match status" value="1"/>
</dbReference>
<dbReference type="InterPro" id="IPR001563">
    <property type="entry name" value="Peptidase_S10"/>
</dbReference>
<gene>
    <name evidence="2" type="ORF">CEPIT_LOCUS22056</name>
</gene>
<dbReference type="Proteomes" id="UP001152523">
    <property type="component" value="Unassembled WGS sequence"/>
</dbReference>
<dbReference type="PANTHER" id="PTHR11802:SF78">
    <property type="entry name" value="CARBOXYPEPTIDASE"/>
    <property type="match status" value="1"/>
</dbReference>
<dbReference type="Gene3D" id="3.40.50.1820">
    <property type="entry name" value="alpha/beta hydrolase"/>
    <property type="match status" value="1"/>
</dbReference>
<dbReference type="GO" id="GO:0004185">
    <property type="term" value="F:serine-type carboxypeptidase activity"/>
    <property type="evidence" value="ECO:0007669"/>
    <property type="project" value="InterPro"/>
</dbReference>
<evidence type="ECO:0000256" key="1">
    <source>
        <dbReference type="ARBA" id="ARBA00009431"/>
    </source>
</evidence>
<proteinExistence type="inferred from homology"/>
<name>A0AAV0E6C2_9ASTE</name>
<dbReference type="Gene3D" id="6.10.250.940">
    <property type="match status" value="1"/>
</dbReference>
<comment type="similarity">
    <text evidence="1">Belongs to the peptidase S10 family.</text>
</comment>
<reference evidence="2" key="1">
    <citation type="submission" date="2022-07" db="EMBL/GenBank/DDBJ databases">
        <authorList>
            <person name="Macas J."/>
            <person name="Novak P."/>
            <person name="Neumann P."/>
        </authorList>
    </citation>
    <scope>NUCLEOTIDE SEQUENCE</scope>
</reference>
<dbReference type="GO" id="GO:0006508">
    <property type="term" value="P:proteolysis"/>
    <property type="evidence" value="ECO:0007669"/>
    <property type="project" value="InterPro"/>
</dbReference>
<evidence type="ECO:0000313" key="3">
    <source>
        <dbReference type="Proteomes" id="UP001152523"/>
    </source>
</evidence>
<dbReference type="Pfam" id="PF00450">
    <property type="entry name" value="Peptidase_S10"/>
    <property type="match status" value="1"/>
</dbReference>
<keyword evidence="3" id="KW-1185">Reference proteome</keyword>
<accession>A0AAV0E6C2</accession>
<feature type="non-terminal residue" evidence="2">
    <location>
        <position position="156"/>
    </location>
</feature>